<evidence type="ECO:0000313" key="2">
    <source>
        <dbReference type="Proteomes" id="UP001150728"/>
    </source>
</evidence>
<accession>A0A9X4DFR5</accession>
<protein>
    <submittedName>
        <fullName evidence="1">Uncharacterized protein</fullName>
    </submittedName>
</protein>
<dbReference type="RefSeq" id="WP_009682469.1">
    <property type="nucleotide sequence ID" value="NZ_JANIAM010000031.1"/>
</dbReference>
<evidence type="ECO:0000313" key="1">
    <source>
        <dbReference type="EMBL" id="MDD2115305.1"/>
    </source>
</evidence>
<name>A0A9X4DFR5_9PSED</name>
<dbReference type="Proteomes" id="UP001150728">
    <property type="component" value="Unassembled WGS sequence"/>
</dbReference>
<gene>
    <name evidence="1" type="ORF">NP554_26295</name>
</gene>
<comment type="caution">
    <text evidence="1">The sequence shown here is derived from an EMBL/GenBank/DDBJ whole genome shotgun (WGS) entry which is preliminary data.</text>
</comment>
<dbReference type="AlphaFoldDB" id="A0A9X4DFR5"/>
<organism evidence="1 2">
    <name type="scientific">Pseudomonas asiatica</name>
    <dbReference type="NCBI Taxonomy" id="2219225"/>
    <lineage>
        <taxon>Bacteria</taxon>
        <taxon>Pseudomonadati</taxon>
        <taxon>Pseudomonadota</taxon>
        <taxon>Gammaproteobacteria</taxon>
        <taxon>Pseudomonadales</taxon>
        <taxon>Pseudomonadaceae</taxon>
        <taxon>Pseudomonas</taxon>
    </lineage>
</organism>
<reference evidence="1" key="1">
    <citation type="submission" date="2022-07" db="EMBL/GenBank/DDBJ databases">
        <title>Multi-strain Analysis of Pseudomonas putida Reveals Metabolic and Genetic Diversity.</title>
        <authorList>
            <person name="Monk J.M."/>
        </authorList>
    </citation>
    <scope>NUCLEOTIDE SEQUENCE</scope>
    <source>
        <strain evidence="1">17633</strain>
    </source>
</reference>
<dbReference type="EMBL" id="JANIAM010000031">
    <property type="protein sequence ID" value="MDD2115305.1"/>
    <property type="molecule type" value="Genomic_DNA"/>
</dbReference>
<proteinExistence type="predicted"/>
<sequence>MEASLPRIVNPAAIGKPRDYDHLLGTMKDLHLSLQVGTSRHAIKRRREAYGLPPYTVAQAIAPYTHLLGVISDRSVAARCGVSAHMVKVYRESQKILPVFRPKPRQQSLPIGHPLRAYKPLFGFVSDQEIARVSDVPLDAVQQARESLGFEPVAPLLQPIEIAPLQDFHGPLLGYESLLHSMSIAKISRIVGVPYSIIEKRRDFLGVKPYERVSRAVRYNHLLGVIPHSLLAKLAGISASRVQDLSRAKKHAT</sequence>